<proteinExistence type="predicted"/>
<gene>
    <name evidence="1" type="ORF">H1P_890005</name>
</gene>
<dbReference type="EMBL" id="CAACVJ010000697">
    <property type="protein sequence ID" value="VEP18735.1"/>
    <property type="molecule type" value="Genomic_DNA"/>
</dbReference>
<protein>
    <submittedName>
        <fullName evidence="1">Uncharacterized protein</fullName>
    </submittedName>
</protein>
<dbReference type="Proteomes" id="UP000320055">
    <property type="component" value="Unassembled WGS sequence"/>
</dbReference>
<sequence length="256" mass="29835">MNAHSKLIEKLVILELKLFTGTTTIITPDNKQWIIYLYQGMLLWAEGGSHVYRFWQRHLNYICPQANITLFEKERIKTNSSTDYYFINTLLKEKLASRKETKYLIEQRLENVLFDIFQAEHRQKLKINSQPKSAYSLLKKNLNLTLTPIATYQLSSKAYDKWSIWAGKGLTSCSPNLAPLLKKENQISQQISPIMLQNMKRMLNGKNTIRDLALQMDKDFFDVTCALVPYFFKGYVKFLEIPDLPAVNLPLMLSRN</sequence>
<keyword evidence="2" id="KW-1185">Reference proteome</keyword>
<dbReference type="AlphaFoldDB" id="A0A563W4Y6"/>
<accession>A0A563W4Y6</accession>
<dbReference type="RefSeq" id="WP_144868220.1">
    <property type="nucleotide sequence ID" value="NZ_LR213847.1"/>
</dbReference>
<dbReference type="OrthoDB" id="581752at2"/>
<reference evidence="1 2" key="1">
    <citation type="submission" date="2019-01" db="EMBL/GenBank/DDBJ databases">
        <authorList>
            <person name="Brito A."/>
        </authorList>
    </citation>
    <scope>NUCLEOTIDE SEQUENCE [LARGE SCALE GENOMIC DNA]</scope>
    <source>
        <strain evidence="1">1</strain>
    </source>
</reference>
<evidence type="ECO:0000313" key="1">
    <source>
        <dbReference type="EMBL" id="VEP18735.1"/>
    </source>
</evidence>
<organism evidence="1 2">
    <name type="scientific">Hyella patelloides LEGE 07179</name>
    <dbReference type="NCBI Taxonomy" id="945734"/>
    <lineage>
        <taxon>Bacteria</taxon>
        <taxon>Bacillati</taxon>
        <taxon>Cyanobacteriota</taxon>
        <taxon>Cyanophyceae</taxon>
        <taxon>Pleurocapsales</taxon>
        <taxon>Hyellaceae</taxon>
        <taxon>Hyella</taxon>
    </lineage>
</organism>
<name>A0A563W4Y6_9CYAN</name>
<evidence type="ECO:0000313" key="2">
    <source>
        <dbReference type="Proteomes" id="UP000320055"/>
    </source>
</evidence>